<dbReference type="EMBL" id="LSTR01000090">
    <property type="protein sequence ID" value="OAH36989.1"/>
    <property type="molecule type" value="Genomic_DNA"/>
</dbReference>
<gene>
    <name evidence="1" type="ORF">AX777_18290</name>
</gene>
<organism evidence="1 2">
    <name type="scientific">Sphingobium yanoikuyae</name>
    <name type="common">Sphingomonas yanoikuyae</name>
    <dbReference type="NCBI Taxonomy" id="13690"/>
    <lineage>
        <taxon>Bacteria</taxon>
        <taxon>Pseudomonadati</taxon>
        <taxon>Pseudomonadota</taxon>
        <taxon>Alphaproteobacteria</taxon>
        <taxon>Sphingomonadales</taxon>
        <taxon>Sphingomonadaceae</taxon>
        <taxon>Sphingobium</taxon>
    </lineage>
</organism>
<evidence type="ECO:0000313" key="1">
    <source>
        <dbReference type="EMBL" id="OAH36989.1"/>
    </source>
</evidence>
<protein>
    <submittedName>
        <fullName evidence="1">Uncharacterized protein</fullName>
    </submittedName>
</protein>
<proteinExistence type="predicted"/>
<reference evidence="1 2" key="1">
    <citation type="submission" date="2016-02" db="EMBL/GenBank/DDBJ databases">
        <authorList>
            <person name="Wen L."/>
            <person name="He K."/>
            <person name="Yang H."/>
        </authorList>
    </citation>
    <scope>NUCLEOTIDE SEQUENCE [LARGE SCALE GENOMIC DNA]</scope>
    <source>
        <strain evidence="1 2">CD09_2</strain>
    </source>
</reference>
<dbReference type="AlphaFoldDB" id="A0A177J6Y3"/>
<evidence type="ECO:0000313" key="2">
    <source>
        <dbReference type="Proteomes" id="UP000077262"/>
    </source>
</evidence>
<dbReference type="Proteomes" id="UP000077262">
    <property type="component" value="Unassembled WGS sequence"/>
</dbReference>
<sequence length="177" mass="19420">MIAGLHLSGLTRLYGICNVGEIPQEYLPSAARDVCLPATHALMEAYADVATGVGDRQLSISQIFGVINETKIGNPIVRTIAVNVIDLISRPFSVVYRPRNSVRGHRELQKFSYTIALVVHLLQSLLARIAAVPAINAPHQIARSVCKEAVKMLRPALTPIKFPYLRFIPEQLAQEVG</sequence>
<name>A0A177J6Y3_SPHYA</name>
<comment type="caution">
    <text evidence="1">The sequence shown here is derived from an EMBL/GenBank/DDBJ whole genome shotgun (WGS) entry which is preliminary data.</text>
</comment>
<accession>A0A177J6Y3</accession>